<reference evidence="1 2" key="1">
    <citation type="submission" date="2020-07" db="EMBL/GenBank/DDBJ databases">
        <title>Spirosoma foliorum sp. nov., isolated from the leaves on the Nejang mountain Korea, Republic of.</title>
        <authorList>
            <person name="Ho H."/>
            <person name="Lee Y.-J."/>
            <person name="Nurcahyanto D.-A."/>
            <person name="Kim S.-G."/>
        </authorList>
    </citation>
    <scope>NUCLEOTIDE SEQUENCE [LARGE SCALE GENOMIC DNA]</scope>
    <source>
        <strain evidence="1 2">PL0136</strain>
    </source>
</reference>
<gene>
    <name evidence="1" type="ORF">H3H32_08205</name>
</gene>
<dbReference type="RefSeq" id="WP_182462231.1">
    <property type="nucleotide sequence ID" value="NZ_CP059732.1"/>
</dbReference>
<evidence type="ECO:0000313" key="2">
    <source>
        <dbReference type="Proteomes" id="UP000515369"/>
    </source>
</evidence>
<proteinExistence type="predicted"/>
<sequence>MREVNDRWVRVVWVGLLWLRDSYTNKIFILTPNLVTVKHAIELLILTTLTWESTRCIAGVLLQ</sequence>
<dbReference type="KEGG" id="sfol:H3H32_08205"/>
<keyword evidence="2" id="KW-1185">Reference proteome</keyword>
<organism evidence="1 2">
    <name type="scientific">Spirosoma foliorum</name>
    <dbReference type="NCBI Taxonomy" id="2710596"/>
    <lineage>
        <taxon>Bacteria</taxon>
        <taxon>Pseudomonadati</taxon>
        <taxon>Bacteroidota</taxon>
        <taxon>Cytophagia</taxon>
        <taxon>Cytophagales</taxon>
        <taxon>Cytophagaceae</taxon>
        <taxon>Spirosoma</taxon>
    </lineage>
</organism>
<name>A0A7G5H187_9BACT</name>
<protein>
    <submittedName>
        <fullName evidence="1">Uncharacterized protein</fullName>
    </submittedName>
</protein>
<evidence type="ECO:0000313" key="1">
    <source>
        <dbReference type="EMBL" id="QMW04879.1"/>
    </source>
</evidence>
<accession>A0A7G5H187</accession>
<dbReference type="Proteomes" id="UP000515369">
    <property type="component" value="Chromosome"/>
</dbReference>
<dbReference type="EMBL" id="CP059732">
    <property type="protein sequence ID" value="QMW04879.1"/>
    <property type="molecule type" value="Genomic_DNA"/>
</dbReference>
<dbReference type="AlphaFoldDB" id="A0A7G5H187"/>